<name>A0A8H7ASD2_9EURO</name>
<feature type="transmembrane region" description="Helical" evidence="2">
    <location>
        <begin position="109"/>
        <end position="127"/>
    </location>
</feature>
<dbReference type="AlphaFoldDB" id="A0A8H7ASD2"/>
<organism evidence="3 4">
    <name type="scientific">Endocarpon pusillum</name>
    <dbReference type="NCBI Taxonomy" id="364733"/>
    <lineage>
        <taxon>Eukaryota</taxon>
        <taxon>Fungi</taxon>
        <taxon>Dikarya</taxon>
        <taxon>Ascomycota</taxon>
        <taxon>Pezizomycotina</taxon>
        <taxon>Eurotiomycetes</taxon>
        <taxon>Chaetothyriomycetidae</taxon>
        <taxon>Verrucariales</taxon>
        <taxon>Verrucariaceae</taxon>
        <taxon>Endocarpon</taxon>
    </lineage>
</organism>
<evidence type="ECO:0000313" key="3">
    <source>
        <dbReference type="EMBL" id="KAF7513437.1"/>
    </source>
</evidence>
<dbReference type="Proteomes" id="UP000606974">
    <property type="component" value="Unassembled WGS sequence"/>
</dbReference>
<evidence type="ECO:0000256" key="2">
    <source>
        <dbReference type="SAM" id="Phobius"/>
    </source>
</evidence>
<sequence length="160" mass="17987">MSVRSNTKERERGEGLRKAPPPPQTDPLTWICCACNIGLAVIASQYRNQHRKTHSEELKHELRWQLEGNWPGSFLDPGPVVFLCVSVAWGIVTIYILRRHEHHSYQNHFVAVGIAISALVGVLSLVSNELPSHLAVTYTPLWISFVMVLSLMLHCLLAGR</sequence>
<keyword evidence="2" id="KW-1133">Transmembrane helix</keyword>
<feature type="transmembrane region" description="Helical" evidence="2">
    <location>
        <begin position="139"/>
        <end position="159"/>
    </location>
</feature>
<feature type="transmembrane region" description="Helical" evidence="2">
    <location>
        <begin position="80"/>
        <end position="97"/>
    </location>
</feature>
<keyword evidence="2" id="KW-0812">Transmembrane</keyword>
<feature type="region of interest" description="Disordered" evidence="1">
    <location>
        <begin position="1"/>
        <end position="23"/>
    </location>
</feature>
<proteinExistence type="predicted"/>
<keyword evidence="4" id="KW-1185">Reference proteome</keyword>
<evidence type="ECO:0000256" key="1">
    <source>
        <dbReference type="SAM" id="MobiDB-lite"/>
    </source>
</evidence>
<protein>
    <submittedName>
        <fullName evidence="3">Uncharacterized protein</fullName>
    </submittedName>
</protein>
<comment type="caution">
    <text evidence="3">The sequence shown here is derived from an EMBL/GenBank/DDBJ whole genome shotgun (WGS) entry which is preliminary data.</text>
</comment>
<evidence type="ECO:0000313" key="4">
    <source>
        <dbReference type="Proteomes" id="UP000606974"/>
    </source>
</evidence>
<accession>A0A8H7ASD2</accession>
<gene>
    <name evidence="3" type="ORF">GJ744_008731</name>
</gene>
<dbReference type="EMBL" id="JAACFV010000005">
    <property type="protein sequence ID" value="KAF7513437.1"/>
    <property type="molecule type" value="Genomic_DNA"/>
</dbReference>
<feature type="compositionally biased region" description="Basic and acidic residues" evidence="1">
    <location>
        <begin position="1"/>
        <end position="17"/>
    </location>
</feature>
<reference evidence="3" key="1">
    <citation type="submission" date="2020-02" db="EMBL/GenBank/DDBJ databases">
        <authorList>
            <person name="Palmer J.M."/>
        </authorList>
    </citation>
    <scope>NUCLEOTIDE SEQUENCE</scope>
    <source>
        <strain evidence="3">EPUS1.4</strain>
        <tissue evidence="3">Thallus</tissue>
    </source>
</reference>
<keyword evidence="2" id="KW-0472">Membrane</keyword>